<protein>
    <submittedName>
        <fullName evidence="2">Uncharacterized protein</fullName>
    </submittedName>
</protein>
<evidence type="ECO:0000256" key="1">
    <source>
        <dbReference type="SAM" id="MobiDB-lite"/>
    </source>
</evidence>
<feature type="region of interest" description="Disordered" evidence="1">
    <location>
        <begin position="33"/>
        <end position="57"/>
    </location>
</feature>
<organism evidence="2 3">
    <name type="scientific">Eschrichtius robustus</name>
    <name type="common">California gray whale</name>
    <name type="synonym">Eschrichtius gibbosus</name>
    <dbReference type="NCBI Taxonomy" id="9764"/>
    <lineage>
        <taxon>Eukaryota</taxon>
        <taxon>Metazoa</taxon>
        <taxon>Chordata</taxon>
        <taxon>Craniata</taxon>
        <taxon>Vertebrata</taxon>
        <taxon>Euteleostomi</taxon>
        <taxon>Mammalia</taxon>
        <taxon>Eutheria</taxon>
        <taxon>Laurasiatheria</taxon>
        <taxon>Artiodactyla</taxon>
        <taxon>Whippomorpha</taxon>
        <taxon>Cetacea</taxon>
        <taxon>Mysticeti</taxon>
        <taxon>Eschrichtiidae</taxon>
        <taxon>Eschrichtius</taxon>
    </lineage>
</organism>
<dbReference type="EMBL" id="JAIQCJ010001425">
    <property type="protein sequence ID" value="KAJ8789370.1"/>
    <property type="molecule type" value="Genomic_DNA"/>
</dbReference>
<name>A0AB34HEF0_ESCRO</name>
<evidence type="ECO:0000313" key="2">
    <source>
        <dbReference type="EMBL" id="KAJ8789370.1"/>
    </source>
</evidence>
<evidence type="ECO:0000313" key="3">
    <source>
        <dbReference type="Proteomes" id="UP001159641"/>
    </source>
</evidence>
<keyword evidence="3" id="KW-1185">Reference proteome</keyword>
<accession>A0AB34HEF0</accession>
<dbReference type="Proteomes" id="UP001159641">
    <property type="component" value="Unassembled WGS sequence"/>
</dbReference>
<sequence length="122" mass="13393">MSNSVKWCLKLKLDDMSDGNKTTFCGGRSCRAARGGRPRGNYSPQKAPRRWGGGGAEAWRAPRRCERKSWNFEEVVDAESDSAAGVRGCGRRGPPETTPGLRAISLEQVCRAAREPRAVGWK</sequence>
<proteinExistence type="predicted"/>
<comment type="caution">
    <text evidence="2">The sequence shown here is derived from an EMBL/GenBank/DDBJ whole genome shotgun (WGS) entry which is preliminary data.</text>
</comment>
<dbReference type="AlphaFoldDB" id="A0AB34HEF0"/>
<reference evidence="2 3" key="1">
    <citation type="submission" date="2022-11" db="EMBL/GenBank/DDBJ databases">
        <title>Whole genome sequence of Eschrichtius robustus ER-17-0199.</title>
        <authorList>
            <person name="Bruniche-Olsen A."/>
            <person name="Black A.N."/>
            <person name="Fields C.J."/>
            <person name="Walden K."/>
            <person name="Dewoody J.A."/>
        </authorList>
    </citation>
    <scope>NUCLEOTIDE SEQUENCE [LARGE SCALE GENOMIC DNA]</scope>
    <source>
        <strain evidence="2">ER-17-0199</strain>
        <tissue evidence="2">Blubber</tissue>
    </source>
</reference>
<gene>
    <name evidence="2" type="ORF">J1605_021897</name>
</gene>